<dbReference type="AlphaFoldDB" id="A0A1I2D906"/>
<accession>A0A1I2D906</accession>
<evidence type="ECO:0000313" key="1">
    <source>
        <dbReference type="EMBL" id="SFE77032.1"/>
    </source>
</evidence>
<reference evidence="2" key="1">
    <citation type="submission" date="2016-10" db="EMBL/GenBank/DDBJ databases">
        <authorList>
            <person name="Varghese N."/>
            <person name="Submissions S."/>
        </authorList>
    </citation>
    <scope>NUCLEOTIDE SEQUENCE [LARGE SCALE GENOMIC DNA]</scope>
    <source>
        <strain evidence="2">CGMCC 1.10223</strain>
    </source>
</reference>
<organism evidence="1 2">
    <name type="scientific">Paenibacillus algorifonticola</name>
    <dbReference type="NCBI Taxonomy" id="684063"/>
    <lineage>
        <taxon>Bacteria</taxon>
        <taxon>Bacillati</taxon>
        <taxon>Bacillota</taxon>
        <taxon>Bacilli</taxon>
        <taxon>Bacillales</taxon>
        <taxon>Paenibacillaceae</taxon>
        <taxon>Paenibacillus</taxon>
    </lineage>
</organism>
<protein>
    <submittedName>
        <fullName evidence="1">Uncharacterized protein</fullName>
    </submittedName>
</protein>
<name>A0A1I2D906_9BACL</name>
<proteinExistence type="predicted"/>
<sequence>MLFSYIFAIEKAAPRSKNRRSSLFSTIHRAGDNAFDDVLLQEDEHDDRQQHAHHHGGHRVLPSDVYCPTKIYTARVSVLPESVII</sequence>
<evidence type="ECO:0000313" key="2">
    <source>
        <dbReference type="Proteomes" id="UP000183410"/>
    </source>
</evidence>
<dbReference type="EMBL" id="FONN01000006">
    <property type="protein sequence ID" value="SFE77032.1"/>
    <property type="molecule type" value="Genomic_DNA"/>
</dbReference>
<keyword evidence="2" id="KW-1185">Reference proteome</keyword>
<dbReference type="Proteomes" id="UP000183410">
    <property type="component" value="Unassembled WGS sequence"/>
</dbReference>
<gene>
    <name evidence="1" type="ORF">SAMN04487969_106195</name>
</gene>